<feature type="compositionally biased region" description="Basic and acidic residues" evidence="1">
    <location>
        <begin position="535"/>
        <end position="595"/>
    </location>
</feature>
<keyword evidence="3" id="KW-1185">Reference proteome</keyword>
<organism evidence="2 3">
    <name type="scientific">Candidozyma haemuli</name>
    <dbReference type="NCBI Taxonomy" id="45357"/>
    <lineage>
        <taxon>Eukaryota</taxon>
        <taxon>Fungi</taxon>
        <taxon>Dikarya</taxon>
        <taxon>Ascomycota</taxon>
        <taxon>Saccharomycotina</taxon>
        <taxon>Pichiomycetes</taxon>
        <taxon>Metschnikowiaceae</taxon>
        <taxon>Candidozyma</taxon>
    </lineage>
</organism>
<evidence type="ECO:0000313" key="3">
    <source>
        <dbReference type="Proteomes" id="UP000244309"/>
    </source>
</evidence>
<feature type="compositionally biased region" description="Basic residues" evidence="1">
    <location>
        <begin position="1115"/>
        <end position="1126"/>
    </location>
</feature>
<dbReference type="OrthoDB" id="4096741at2759"/>
<dbReference type="GeneID" id="37006261"/>
<feature type="compositionally biased region" description="Polar residues" evidence="1">
    <location>
        <begin position="999"/>
        <end position="1008"/>
    </location>
</feature>
<dbReference type="AlphaFoldDB" id="A0A2V1ALE1"/>
<feature type="compositionally biased region" description="Low complexity" evidence="1">
    <location>
        <begin position="241"/>
        <end position="255"/>
    </location>
</feature>
<feature type="compositionally biased region" description="Basic and acidic residues" evidence="1">
    <location>
        <begin position="764"/>
        <end position="779"/>
    </location>
</feature>
<feature type="compositionally biased region" description="Basic and acidic residues" evidence="1">
    <location>
        <begin position="1038"/>
        <end position="1048"/>
    </location>
</feature>
<feature type="compositionally biased region" description="Polar residues" evidence="1">
    <location>
        <begin position="160"/>
        <end position="186"/>
    </location>
</feature>
<feature type="compositionally biased region" description="Basic and acidic residues" evidence="1">
    <location>
        <begin position="509"/>
        <end position="527"/>
    </location>
</feature>
<feature type="compositionally biased region" description="Acidic residues" evidence="1">
    <location>
        <begin position="188"/>
        <end position="199"/>
    </location>
</feature>
<dbReference type="EMBL" id="PKFO01000001">
    <property type="protein sequence ID" value="PVH18648.1"/>
    <property type="molecule type" value="Genomic_DNA"/>
</dbReference>
<feature type="compositionally biased region" description="Polar residues" evidence="1">
    <location>
        <begin position="86"/>
        <end position="118"/>
    </location>
</feature>
<comment type="caution">
    <text evidence="2">The sequence shown here is derived from an EMBL/GenBank/DDBJ whole genome shotgun (WGS) entry which is preliminary data.</text>
</comment>
<name>A0A2V1ALE1_9ASCO</name>
<feature type="compositionally biased region" description="Polar residues" evidence="1">
    <location>
        <begin position="1022"/>
        <end position="1035"/>
    </location>
</feature>
<feature type="compositionally biased region" description="Basic and acidic residues" evidence="1">
    <location>
        <begin position="1085"/>
        <end position="1095"/>
    </location>
</feature>
<dbReference type="VEuPathDB" id="FungiDB:CXQ85_000930"/>
<feature type="compositionally biased region" description="Low complexity" evidence="1">
    <location>
        <begin position="1060"/>
        <end position="1070"/>
    </location>
</feature>
<feature type="compositionally biased region" description="Polar residues" evidence="1">
    <location>
        <begin position="141"/>
        <end position="151"/>
    </location>
</feature>
<feature type="compositionally biased region" description="Polar residues" evidence="1">
    <location>
        <begin position="1096"/>
        <end position="1111"/>
    </location>
</feature>
<sequence>MPGLFSRRKRNDYHGFAKYSDIQGYNPPPVQQPRSQSMNNASQAALAALSIHNKNAQDNQHQQQYNPSLQAYQASGRANSLAGGHRSNSMRSYTYNPKPSYQTGPANTRSYSLRSNSLRGAPPVRSNSLSQRPTPAAGRQAPSQRANSLTARQPPVARSGSLTRSPLSQRAGSLTGSHRGLNSMSGFNEEEEEYNDDDVISSTKTTKVVDSMGRTCSITTETIRTLPDGSNVVETTTKNLSRSGSRSNSMRNNSMSLAHSNANYNLNKIEEDLQDFDYNYLDQPPSQPPKLNLGHHEPQQSPQKQPQSLGPAFEGSRRSSDYGQHPPPPSQQPSQYPQQQAAQGPRGRHEVSGSPSTSTSPRLKSILKQSPHVAHLNSPPNPEADRLKNSLSPNEEDFKDASEKLNYHKSPPLKPTVASNASGGNSIKFLEQVETIPYESNNHNYAEVQRAEALKQAKEKQEGINMYEQAMKVAMAKVYGSNDGGTSALTPPQSPQVNQNQDSNGQFDKLVDNKIKKDQKREKDDGGVRSNYIYENHHKDFAMHSLRGEDEPGQTSRKERAKEEKKQQKDEEKKRNDLLKQAQKEKKNVEKEEAKRHRKTSKNPLSFLGIKMRRGSSGSIASSSAGGVRQEKGHEEGSQFSSESGNRLTSQPVGAIQEGQSPTQGPKDDDTAGQARSTGDVPAAAYDFPPKETQRSVEPQAQSVNYTAPSGPQQQQEQSSINTPKTPVEPTFGQSINQIAADSPSEDVFTQPERHDISVPPRSPLRDAHAVEREKHLRSLSEGSNMTDFLNSGPAVQPPATLGEADEAFHDSRDDFIDVPEEYGGEEALQADNGAPDTLNDEESFKVIHVPASSREEDNIVDDASPSAAKANPTEPVPSTAEVPERSTSTEPSASTEPSRGAIFGSVSRKKGEETTQGQVSQSDLPTIVSGEKGHPVVLGSSAQEEPTTTYSTLDPGSPTSNRRRVPTAIDDTATISSSESAVDVPVPEKDTVAERAQVNPQIATTSAGALEPDAAAETRFDPNQTSISGTTESQPAAHEKETTEKEATGSSNVNNDPLAAGAIAIGTAGLDKQQPVPDSLGVRHATEEAQKEQPSHSSGEATEVSVPSQQEKNKKPKKPKGRKFKKMIDKYFISSYSR</sequence>
<feature type="region of interest" description="Disordered" evidence="1">
    <location>
        <begin position="234"/>
        <end position="255"/>
    </location>
</feature>
<feature type="region of interest" description="Disordered" evidence="1">
    <location>
        <begin position="16"/>
        <end position="43"/>
    </location>
</feature>
<gene>
    <name evidence="2" type="ORF">CXQ85_000930</name>
</gene>
<feature type="compositionally biased region" description="Polar residues" evidence="1">
    <location>
        <begin position="696"/>
        <end position="712"/>
    </location>
</feature>
<feature type="region of interest" description="Disordered" evidence="1">
    <location>
        <begin position="823"/>
        <end position="1127"/>
    </location>
</feature>
<dbReference type="STRING" id="45357.A0A2V1ALE1"/>
<feature type="compositionally biased region" description="Polar residues" evidence="1">
    <location>
        <begin position="941"/>
        <end position="961"/>
    </location>
</feature>
<reference evidence="2 3" key="1">
    <citation type="submission" date="2017-12" db="EMBL/GenBank/DDBJ databases">
        <title>Genome Sequence of a Multidrug-Resistant Candida haemulonii Isolate from a Patient with Chronic Leg Ulcers in Israel.</title>
        <authorList>
            <person name="Chow N.A."/>
            <person name="Gade L."/>
            <person name="Batra D."/>
            <person name="Rowe L.A."/>
            <person name="Ben-Ami R."/>
            <person name="Loparev V.N."/>
            <person name="Litvintseva A.P."/>
        </authorList>
    </citation>
    <scope>NUCLEOTIDE SEQUENCE [LARGE SCALE GENOMIC DNA]</scope>
    <source>
        <strain evidence="2 3">B11899</strain>
    </source>
</reference>
<feature type="compositionally biased region" description="Low complexity" evidence="1">
    <location>
        <begin position="615"/>
        <end position="627"/>
    </location>
</feature>
<feature type="region of interest" description="Disordered" evidence="1">
    <location>
        <begin position="278"/>
        <end position="425"/>
    </location>
</feature>
<dbReference type="Proteomes" id="UP000244309">
    <property type="component" value="Unassembled WGS sequence"/>
</dbReference>
<evidence type="ECO:0000256" key="1">
    <source>
        <dbReference type="SAM" id="MobiDB-lite"/>
    </source>
</evidence>
<feature type="compositionally biased region" description="Polar residues" evidence="1">
    <location>
        <begin position="353"/>
        <end position="362"/>
    </location>
</feature>
<proteinExistence type="predicted"/>
<dbReference type="RefSeq" id="XP_025339588.1">
    <property type="nucleotide sequence ID" value="XM_025484657.1"/>
</dbReference>
<feature type="compositionally biased region" description="Low complexity" evidence="1">
    <location>
        <begin position="299"/>
        <end position="308"/>
    </location>
</feature>
<evidence type="ECO:0000313" key="2">
    <source>
        <dbReference type="EMBL" id="PVH18648.1"/>
    </source>
</evidence>
<protein>
    <submittedName>
        <fullName evidence="2">Uncharacterized protein</fullName>
    </submittedName>
</protein>
<feature type="region of interest" description="Disordered" evidence="1">
    <location>
        <begin position="74"/>
        <end position="199"/>
    </location>
</feature>
<accession>A0A2V1ALE1</accession>
<feature type="compositionally biased region" description="Polar residues" evidence="1">
    <location>
        <begin position="638"/>
        <end position="664"/>
    </location>
</feature>
<feature type="compositionally biased region" description="Polar residues" evidence="1">
    <location>
        <begin position="484"/>
        <end position="506"/>
    </location>
</feature>
<feature type="compositionally biased region" description="Low complexity" evidence="1">
    <location>
        <begin position="332"/>
        <end position="345"/>
    </location>
</feature>
<feature type="region of interest" description="Disordered" evidence="1">
    <location>
        <begin position="480"/>
        <end position="801"/>
    </location>
</feature>
<feature type="compositionally biased region" description="Low complexity" evidence="1">
    <location>
        <begin position="886"/>
        <end position="900"/>
    </location>
</feature>
<feature type="compositionally biased region" description="Polar residues" evidence="1">
    <location>
        <begin position="781"/>
        <end position="790"/>
    </location>
</feature>
<feature type="compositionally biased region" description="Polar residues" evidence="1">
    <location>
        <begin position="915"/>
        <end position="925"/>
    </location>
</feature>